<proteinExistence type="predicted"/>
<dbReference type="AlphaFoldDB" id="A0A6J4J3B7"/>
<name>A0A6J4J3B7_9ACTN</name>
<gene>
    <name evidence="2" type="ORF">AVDCRST_MAG52-3116</name>
</gene>
<sequence>DSVPTAGSPAPAGTHSLPGRHRWLPRPVGRGPDRRAVGRGPDPASHPGPRVQPGRPPTGSAAGRCSAPHPRLRAGRPVAGRDRLDRCL</sequence>
<dbReference type="EMBL" id="CADCTN010000215">
    <property type="protein sequence ID" value="CAA9269339.1"/>
    <property type="molecule type" value="Genomic_DNA"/>
</dbReference>
<feature type="region of interest" description="Disordered" evidence="1">
    <location>
        <begin position="1"/>
        <end position="88"/>
    </location>
</feature>
<feature type="non-terminal residue" evidence="2">
    <location>
        <position position="1"/>
    </location>
</feature>
<accession>A0A6J4J3B7</accession>
<evidence type="ECO:0000256" key="1">
    <source>
        <dbReference type="SAM" id="MobiDB-lite"/>
    </source>
</evidence>
<feature type="compositionally biased region" description="Basic and acidic residues" evidence="1">
    <location>
        <begin position="79"/>
        <end position="88"/>
    </location>
</feature>
<organism evidence="2">
    <name type="scientific">uncultured Blastococcus sp</name>
    <dbReference type="NCBI Taxonomy" id="217144"/>
    <lineage>
        <taxon>Bacteria</taxon>
        <taxon>Bacillati</taxon>
        <taxon>Actinomycetota</taxon>
        <taxon>Actinomycetes</taxon>
        <taxon>Geodermatophilales</taxon>
        <taxon>Geodermatophilaceae</taxon>
        <taxon>Blastococcus</taxon>
        <taxon>environmental samples</taxon>
    </lineage>
</organism>
<evidence type="ECO:0000313" key="2">
    <source>
        <dbReference type="EMBL" id="CAA9269339.1"/>
    </source>
</evidence>
<protein>
    <submittedName>
        <fullName evidence="2">Uncharacterized protein</fullName>
    </submittedName>
</protein>
<feature type="non-terminal residue" evidence="2">
    <location>
        <position position="88"/>
    </location>
</feature>
<reference evidence="2" key="1">
    <citation type="submission" date="2020-02" db="EMBL/GenBank/DDBJ databases">
        <authorList>
            <person name="Meier V. D."/>
        </authorList>
    </citation>
    <scope>NUCLEOTIDE SEQUENCE</scope>
    <source>
        <strain evidence="2">AVDCRST_MAG52</strain>
    </source>
</reference>